<proteinExistence type="inferred from homology"/>
<comment type="cofactor">
    <cofactor evidence="1">
        <name>(R)-lipoate</name>
        <dbReference type="ChEBI" id="CHEBI:83088"/>
    </cofactor>
</comment>
<accession>A0A0F9LDD3</accession>
<dbReference type="GO" id="GO:0006086">
    <property type="term" value="P:pyruvate decarboxylation to acetyl-CoA"/>
    <property type="evidence" value="ECO:0007669"/>
    <property type="project" value="TreeGrafter"/>
</dbReference>
<evidence type="ECO:0000256" key="1">
    <source>
        <dbReference type="ARBA" id="ARBA00001938"/>
    </source>
</evidence>
<dbReference type="GO" id="GO:0031405">
    <property type="term" value="F:lipoic acid binding"/>
    <property type="evidence" value="ECO:0007669"/>
    <property type="project" value="TreeGrafter"/>
</dbReference>
<feature type="non-terminal residue" evidence="6">
    <location>
        <position position="1"/>
    </location>
</feature>
<dbReference type="AlphaFoldDB" id="A0A0F9LDD3"/>
<dbReference type="PANTHER" id="PTHR43178:SF2">
    <property type="entry name" value="DIHYDROLIPOYLLYSINE-RESIDUE ACETYLTRANSFERASE COMPONENT OF PYRUVATE DEHYDROGENASE COMPLEX"/>
    <property type="match status" value="1"/>
</dbReference>
<organism evidence="6">
    <name type="scientific">marine sediment metagenome</name>
    <dbReference type="NCBI Taxonomy" id="412755"/>
    <lineage>
        <taxon>unclassified sequences</taxon>
        <taxon>metagenomes</taxon>
        <taxon>ecological metagenomes</taxon>
    </lineage>
</organism>
<feature type="domain" description="Peripheral subunit-binding (PSBD)" evidence="5">
    <location>
        <begin position="57"/>
        <end position="94"/>
    </location>
</feature>
<dbReference type="InterPro" id="IPR004167">
    <property type="entry name" value="PSBD"/>
</dbReference>
<comment type="similarity">
    <text evidence="2">Belongs to the 2-oxoacid dehydrogenase family.</text>
</comment>
<dbReference type="SUPFAM" id="SSF47005">
    <property type="entry name" value="Peripheral subunit-binding domain of 2-oxo acid dehydrogenase complex"/>
    <property type="match status" value="1"/>
</dbReference>
<sequence>IKVGQVILKVDTEVQATEEKLPLAEEKFARQQTVEAAEEITPEIVKEKPSTPKTIVPAAPSVRQLARELGIDINKVPGTGAAGRISPDDVKRYAKTIISGKEATPTKTLPKLLPDFTKFGDIERKPLTITREKIAENMEAHLIQT</sequence>
<evidence type="ECO:0000259" key="5">
    <source>
        <dbReference type="PROSITE" id="PS51826"/>
    </source>
</evidence>
<dbReference type="PROSITE" id="PS51826">
    <property type="entry name" value="PSBD"/>
    <property type="match status" value="1"/>
</dbReference>
<evidence type="ECO:0000313" key="6">
    <source>
        <dbReference type="EMBL" id="KKM62235.1"/>
    </source>
</evidence>
<dbReference type="InterPro" id="IPR050743">
    <property type="entry name" value="2-oxoacid_DH_E2_comp"/>
</dbReference>
<name>A0A0F9LDD3_9ZZZZ</name>
<dbReference type="GO" id="GO:0016407">
    <property type="term" value="F:acetyltransferase activity"/>
    <property type="evidence" value="ECO:0007669"/>
    <property type="project" value="TreeGrafter"/>
</dbReference>
<dbReference type="PANTHER" id="PTHR43178">
    <property type="entry name" value="DIHYDROLIPOAMIDE ACETYLTRANSFERASE COMPONENT OF PYRUVATE DEHYDROGENASE COMPLEX"/>
    <property type="match status" value="1"/>
</dbReference>
<dbReference type="GO" id="GO:0005737">
    <property type="term" value="C:cytoplasm"/>
    <property type="evidence" value="ECO:0007669"/>
    <property type="project" value="TreeGrafter"/>
</dbReference>
<evidence type="ECO:0000256" key="2">
    <source>
        <dbReference type="ARBA" id="ARBA00007317"/>
    </source>
</evidence>
<reference evidence="6" key="1">
    <citation type="journal article" date="2015" name="Nature">
        <title>Complex archaea that bridge the gap between prokaryotes and eukaryotes.</title>
        <authorList>
            <person name="Spang A."/>
            <person name="Saw J.H."/>
            <person name="Jorgensen S.L."/>
            <person name="Zaremba-Niedzwiedzka K."/>
            <person name="Martijn J."/>
            <person name="Lind A.E."/>
            <person name="van Eijk R."/>
            <person name="Schleper C."/>
            <person name="Guy L."/>
            <person name="Ettema T.J."/>
        </authorList>
    </citation>
    <scope>NUCLEOTIDE SEQUENCE</scope>
</reference>
<evidence type="ECO:0000256" key="3">
    <source>
        <dbReference type="ARBA" id="ARBA00022679"/>
    </source>
</evidence>
<comment type="caution">
    <text evidence="6">The sequence shown here is derived from an EMBL/GenBank/DDBJ whole genome shotgun (WGS) entry which is preliminary data.</text>
</comment>
<dbReference type="InterPro" id="IPR036625">
    <property type="entry name" value="E3-bd_dom_sf"/>
</dbReference>
<dbReference type="EMBL" id="LAZR01011340">
    <property type="protein sequence ID" value="KKM62235.1"/>
    <property type="molecule type" value="Genomic_DNA"/>
</dbReference>
<dbReference type="Gene3D" id="4.10.320.10">
    <property type="entry name" value="E3-binding domain"/>
    <property type="match status" value="1"/>
</dbReference>
<keyword evidence="3" id="KW-0808">Transferase</keyword>
<protein>
    <recommendedName>
        <fullName evidence="5">Peripheral subunit-binding (PSBD) domain-containing protein</fullName>
    </recommendedName>
</protein>
<evidence type="ECO:0000256" key="4">
    <source>
        <dbReference type="ARBA" id="ARBA00023315"/>
    </source>
</evidence>
<dbReference type="Pfam" id="PF02817">
    <property type="entry name" value="E3_binding"/>
    <property type="match status" value="1"/>
</dbReference>
<keyword evidence="4" id="KW-0012">Acyltransferase</keyword>
<gene>
    <name evidence="6" type="ORF">LCGC14_1523750</name>
</gene>